<evidence type="ECO:0000256" key="8">
    <source>
        <dbReference type="ARBA" id="ARBA00023136"/>
    </source>
</evidence>
<dbReference type="InterPro" id="IPR002124">
    <property type="entry name" value="Cyt_c_oxidase_su5b"/>
</dbReference>
<feature type="domain" description="C2H2-type" evidence="13">
    <location>
        <begin position="131"/>
        <end position="152"/>
    </location>
</feature>
<evidence type="ECO:0000256" key="11">
    <source>
        <dbReference type="PIRSR" id="PIRSR602124-2"/>
    </source>
</evidence>
<evidence type="ECO:0000313" key="15">
    <source>
        <dbReference type="Proteomes" id="UP000298030"/>
    </source>
</evidence>
<name>A0A4Y7TKQ1_COPMI</name>
<comment type="similarity">
    <text evidence="2">Belongs to the cytochrome c oxidase subunit 5B family.</text>
</comment>
<dbReference type="InterPro" id="IPR036972">
    <property type="entry name" value="Cyt_c_oxidase_su5b_sf"/>
</dbReference>
<evidence type="ECO:0000256" key="5">
    <source>
        <dbReference type="ARBA" id="ARBA00022833"/>
    </source>
</evidence>
<dbReference type="GO" id="GO:0045277">
    <property type="term" value="C:respiratory chain complex IV"/>
    <property type="evidence" value="ECO:0007669"/>
    <property type="project" value="InterPro"/>
</dbReference>
<keyword evidence="15" id="KW-1185">Reference proteome</keyword>
<feature type="binding site" evidence="11">
    <location>
        <position position="134"/>
    </location>
    <ligand>
        <name>Zn(2+)</name>
        <dbReference type="ChEBI" id="CHEBI:29105"/>
    </ligand>
</feature>
<evidence type="ECO:0000256" key="4">
    <source>
        <dbReference type="ARBA" id="ARBA00022792"/>
    </source>
</evidence>
<dbReference type="GO" id="GO:0005743">
    <property type="term" value="C:mitochondrial inner membrane"/>
    <property type="evidence" value="ECO:0007669"/>
    <property type="project" value="UniProtKB-SubCell"/>
</dbReference>
<feature type="binding site" evidence="11">
    <location>
        <position position="131"/>
    </location>
    <ligand>
        <name>Zn(2+)</name>
        <dbReference type="ChEBI" id="CHEBI:29105"/>
    </ligand>
</feature>
<keyword evidence="3 11" id="KW-0479">Metal-binding</keyword>
<evidence type="ECO:0000256" key="1">
    <source>
        <dbReference type="ARBA" id="ARBA00004443"/>
    </source>
</evidence>
<dbReference type="GO" id="GO:0046872">
    <property type="term" value="F:metal ion binding"/>
    <property type="evidence" value="ECO:0007669"/>
    <property type="project" value="UniProtKB-KW"/>
</dbReference>
<evidence type="ECO:0000256" key="9">
    <source>
        <dbReference type="ARBA" id="ARBA00031366"/>
    </source>
</evidence>
<keyword evidence="5 11" id="KW-0862">Zinc</keyword>
<dbReference type="CDD" id="cd00924">
    <property type="entry name" value="Cyt_c_Oxidase_Vb"/>
    <property type="match status" value="1"/>
</dbReference>
<dbReference type="OrthoDB" id="10249250at2759"/>
<keyword evidence="4" id="KW-0999">Mitochondrion inner membrane</keyword>
<sequence length="152" mass="16349">MFTSALRAAARPAARVARQSVKPARAFSITARASSGGPPPPQLFGEGAKPGTVPTDIEQATGLERLQLLGQLEGISVFDDQPLDSSRLGTKADPVKVLSYDTERLVGCSGVPADSHDVLWFTLKKDKLGRCTECGSVYTLDFQGEEHHDHHH</sequence>
<dbReference type="STRING" id="71717.A0A4Y7TKQ1"/>
<evidence type="ECO:0000256" key="10">
    <source>
        <dbReference type="ARBA" id="ARBA00070613"/>
    </source>
</evidence>
<dbReference type="GO" id="GO:0006123">
    <property type="term" value="P:mitochondrial electron transport, cytochrome c to oxygen"/>
    <property type="evidence" value="ECO:0007669"/>
    <property type="project" value="InterPro"/>
</dbReference>
<feature type="binding site" evidence="11">
    <location>
        <position position="108"/>
    </location>
    <ligand>
        <name>Zn(2+)</name>
        <dbReference type="ChEBI" id="CHEBI:29105"/>
    </ligand>
</feature>
<keyword evidence="7" id="KW-0496">Mitochondrion</keyword>
<accession>A0A4Y7TKQ1</accession>
<evidence type="ECO:0000256" key="2">
    <source>
        <dbReference type="ARBA" id="ARBA00010292"/>
    </source>
</evidence>
<dbReference type="AlphaFoldDB" id="A0A4Y7TKQ1"/>
<comment type="caution">
    <text evidence="14">The sequence shown here is derived from an EMBL/GenBank/DDBJ whole genome shotgun (WGS) entry which is preliminary data.</text>
</comment>
<comment type="subcellular location">
    <subcellularLocation>
        <location evidence="1">Mitochondrion inner membrane</location>
        <topology evidence="1">Peripheral membrane protein</topology>
        <orientation evidence="1">Matrix side</orientation>
    </subcellularLocation>
</comment>
<evidence type="ECO:0000259" key="13">
    <source>
        <dbReference type="PROSITE" id="PS00028"/>
    </source>
</evidence>
<dbReference type="PANTHER" id="PTHR10122:SF0">
    <property type="entry name" value="CYTOCHROME C OXIDASE SUBUNIT 5B, ISOFORM A-RELATED"/>
    <property type="match status" value="1"/>
</dbReference>
<keyword evidence="6" id="KW-0809">Transit peptide</keyword>
<dbReference type="FunFam" id="2.60.11.10:FF:000003">
    <property type="entry name" value="Cytochrome c oxidase subunit IV"/>
    <property type="match status" value="1"/>
</dbReference>
<evidence type="ECO:0000256" key="12">
    <source>
        <dbReference type="SAM" id="MobiDB-lite"/>
    </source>
</evidence>
<gene>
    <name evidence="14" type="ORF">FA13DRAFT_1625319</name>
</gene>
<evidence type="ECO:0000313" key="14">
    <source>
        <dbReference type="EMBL" id="TEB34746.1"/>
    </source>
</evidence>
<dbReference type="SUPFAM" id="SSF57802">
    <property type="entry name" value="Rubredoxin-like"/>
    <property type="match status" value="1"/>
</dbReference>
<dbReference type="Proteomes" id="UP000298030">
    <property type="component" value="Unassembled WGS sequence"/>
</dbReference>
<evidence type="ECO:0000256" key="7">
    <source>
        <dbReference type="ARBA" id="ARBA00023128"/>
    </source>
</evidence>
<evidence type="ECO:0000256" key="3">
    <source>
        <dbReference type="ARBA" id="ARBA00022723"/>
    </source>
</evidence>
<reference evidence="14 15" key="1">
    <citation type="journal article" date="2019" name="Nat. Ecol. Evol.">
        <title>Megaphylogeny resolves global patterns of mushroom evolution.</title>
        <authorList>
            <person name="Varga T."/>
            <person name="Krizsan K."/>
            <person name="Foldi C."/>
            <person name="Dima B."/>
            <person name="Sanchez-Garcia M."/>
            <person name="Sanchez-Ramirez S."/>
            <person name="Szollosi G.J."/>
            <person name="Szarkandi J.G."/>
            <person name="Papp V."/>
            <person name="Albert L."/>
            <person name="Andreopoulos W."/>
            <person name="Angelini C."/>
            <person name="Antonin V."/>
            <person name="Barry K.W."/>
            <person name="Bougher N.L."/>
            <person name="Buchanan P."/>
            <person name="Buyck B."/>
            <person name="Bense V."/>
            <person name="Catcheside P."/>
            <person name="Chovatia M."/>
            <person name="Cooper J."/>
            <person name="Damon W."/>
            <person name="Desjardin D."/>
            <person name="Finy P."/>
            <person name="Geml J."/>
            <person name="Haridas S."/>
            <person name="Hughes K."/>
            <person name="Justo A."/>
            <person name="Karasinski D."/>
            <person name="Kautmanova I."/>
            <person name="Kiss B."/>
            <person name="Kocsube S."/>
            <person name="Kotiranta H."/>
            <person name="LaButti K.M."/>
            <person name="Lechner B.E."/>
            <person name="Liimatainen K."/>
            <person name="Lipzen A."/>
            <person name="Lukacs Z."/>
            <person name="Mihaltcheva S."/>
            <person name="Morgado L.N."/>
            <person name="Niskanen T."/>
            <person name="Noordeloos M.E."/>
            <person name="Ohm R.A."/>
            <person name="Ortiz-Santana B."/>
            <person name="Ovrebo C."/>
            <person name="Racz N."/>
            <person name="Riley R."/>
            <person name="Savchenko A."/>
            <person name="Shiryaev A."/>
            <person name="Soop K."/>
            <person name="Spirin V."/>
            <person name="Szebenyi C."/>
            <person name="Tomsovsky M."/>
            <person name="Tulloss R.E."/>
            <person name="Uehling J."/>
            <person name="Grigoriev I.V."/>
            <person name="Vagvolgyi C."/>
            <person name="Papp T."/>
            <person name="Martin F.M."/>
            <person name="Miettinen O."/>
            <person name="Hibbett D.S."/>
            <person name="Nagy L.G."/>
        </authorList>
    </citation>
    <scope>NUCLEOTIDE SEQUENCE [LARGE SCALE GENOMIC DNA]</scope>
    <source>
        <strain evidence="14 15">FP101781</strain>
    </source>
</reference>
<dbReference type="EMBL" id="QPFP01000009">
    <property type="protein sequence ID" value="TEB34746.1"/>
    <property type="molecule type" value="Genomic_DNA"/>
</dbReference>
<protein>
    <recommendedName>
        <fullName evidence="10">Cytochrome c oxidase subunit 4, mitochondrial</fullName>
    </recommendedName>
    <alternativeName>
        <fullName evidence="9">Cytochrome c oxidase polypeptide IV</fullName>
    </alternativeName>
</protein>
<dbReference type="Pfam" id="PF01215">
    <property type="entry name" value="COX5B"/>
    <property type="match status" value="1"/>
</dbReference>
<dbReference type="Gene3D" id="2.60.11.10">
    <property type="entry name" value="Cytochrome c oxidase, subunit Vb"/>
    <property type="match status" value="1"/>
</dbReference>
<dbReference type="InterPro" id="IPR013087">
    <property type="entry name" value="Znf_C2H2_type"/>
</dbReference>
<evidence type="ECO:0000256" key="6">
    <source>
        <dbReference type="ARBA" id="ARBA00022946"/>
    </source>
</evidence>
<feature type="binding site" evidence="11">
    <location>
        <position position="116"/>
    </location>
    <ligand>
        <name>Zn(2+)</name>
        <dbReference type="ChEBI" id="CHEBI:29105"/>
    </ligand>
</feature>
<dbReference type="PROSITE" id="PS00028">
    <property type="entry name" value="ZINC_FINGER_C2H2_1"/>
    <property type="match status" value="1"/>
</dbReference>
<feature type="region of interest" description="Disordered" evidence="12">
    <location>
        <begin position="30"/>
        <end position="55"/>
    </location>
</feature>
<organism evidence="14 15">
    <name type="scientific">Coprinellus micaceus</name>
    <name type="common">Glistening ink-cap mushroom</name>
    <name type="synonym">Coprinus micaceus</name>
    <dbReference type="NCBI Taxonomy" id="71717"/>
    <lineage>
        <taxon>Eukaryota</taxon>
        <taxon>Fungi</taxon>
        <taxon>Dikarya</taxon>
        <taxon>Basidiomycota</taxon>
        <taxon>Agaricomycotina</taxon>
        <taxon>Agaricomycetes</taxon>
        <taxon>Agaricomycetidae</taxon>
        <taxon>Agaricales</taxon>
        <taxon>Agaricineae</taxon>
        <taxon>Psathyrellaceae</taxon>
        <taxon>Coprinellus</taxon>
    </lineage>
</organism>
<proteinExistence type="inferred from homology"/>
<keyword evidence="8" id="KW-0472">Membrane</keyword>
<dbReference type="PANTHER" id="PTHR10122">
    <property type="entry name" value="CYTOCHROME C OXIDASE SUBUNIT 5B, MITOCHONDRIAL"/>
    <property type="match status" value="1"/>
</dbReference>
<dbReference type="PROSITE" id="PS51359">
    <property type="entry name" value="COX5B_2"/>
    <property type="match status" value="1"/>
</dbReference>